<gene>
    <name evidence="2" type="ORF">DBV15_00858</name>
</gene>
<dbReference type="InterPro" id="IPR054294">
    <property type="entry name" value="DUF7030"/>
</dbReference>
<sequence>MAYKFREEIVGKRFLSVSGFTKLKVNKISEWGWRAGVIRAASHRDNGCHDLQSLKGQRLQTSSGIPGSSPPRPPGLSGGYVFRVSSFKKCSCAPRLAENVSMNLANKRALGSLPEVKVIGLSITGFLDSRICIIARFFIHNSSHCFNAAFAAHLPRPRRSTVILGARNIHEHTKRLEGDCESRHPIKAFGIPCITGVDRPGQTCN</sequence>
<feature type="domain" description="DUF7030" evidence="1">
    <location>
        <begin position="8"/>
        <end position="52"/>
    </location>
</feature>
<organism evidence="2 3">
    <name type="scientific">Temnothorax longispinosus</name>
    <dbReference type="NCBI Taxonomy" id="300112"/>
    <lineage>
        <taxon>Eukaryota</taxon>
        <taxon>Metazoa</taxon>
        <taxon>Ecdysozoa</taxon>
        <taxon>Arthropoda</taxon>
        <taxon>Hexapoda</taxon>
        <taxon>Insecta</taxon>
        <taxon>Pterygota</taxon>
        <taxon>Neoptera</taxon>
        <taxon>Endopterygota</taxon>
        <taxon>Hymenoptera</taxon>
        <taxon>Apocrita</taxon>
        <taxon>Aculeata</taxon>
        <taxon>Formicoidea</taxon>
        <taxon>Formicidae</taxon>
        <taxon>Myrmicinae</taxon>
        <taxon>Temnothorax</taxon>
    </lineage>
</organism>
<keyword evidence="3" id="KW-1185">Reference proteome</keyword>
<dbReference type="EMBL" id="QBLH01002024">
    <property type="protein sequence ID" value="TGZ50102.1"/>
    <property type="molecule type" value="Genomic_DNA"/>
</dbReference>
<name>A0A4S2KKJ9_9HYME</name>
<dbReference type="Pfam" id="PF22989">
    <property type="entry name" value="DUF7030"/>
    <property type="match status" value="1"/>
</dbReference>
<dbReference type="Proteomes" id="UP000310200">
    <property type="component" value="Unassembled WGS sequence"/>
</dbReference>
<dbReference type="AlphaFoldDB" id="A0A4S2KKJ9"/>
<dbReference type="STRING" id="300112.A0A4S2KKJ9"/>
<evidence type="ECO:0000313" key="2">
    <source>
        <dbReference type="EMBL" id="TGZ50102.1"/>
    </source>
</evidence>
<reference evidence="2 3" key="1">
    <citation type="journal article" date="2019" name="Philos. Trans. R. Soc. Lond., B, Biol. Sci.">
        <title>Ant behaviour and brain gene expression of defending hosts depend on the ecological success of the intruding social parasite.</title>
        <authorList>
            <person name="Kaur R."/>
            <person name="Stoldt M."/>
            <person name="Jongepier E."/>
            <person name="Feldmeyer B."/>
            <person name="Menzel F."/>
            <person name="Bornberg-Bauer E."/>
            <person name="Foitzik S."/>
        </authorList>
    </citation>
    <scope>NUCLEOTIDE SEQUENCE [LARGE SCALE GENOMIC DNA]</scope>
    <source>
        <tissue evidence="2">Whole body</tissue>
    </source>
</reference>
<evidence type="ECO:0000259" key="1">
    <source>
        <dbReference type="Pfam" id="PF22989"/>
    </source>
</evidence>
<evidence type="ECO:0000313" key="3">
    <source>
        <dbReference type="Proteomes" id="UP000310200"/>
    </source>
</evidence>
<proteinExistence type="predicted"/>
<comment type="caution">
    <text evidence="2">The sequence shown here is derived from an EMBL/GenBank/DDBJ whole genome shotgun (WGS) entry which is preliminary data.</text>
</comment>
<accession>A0A4S2KKJ9</accession>
<protein>
    <recommendedName>
        <fullName evidence="1">DUF7030 domain-containing protein</fullName>
    </recommendedName>
</protein>